<gene>
    <name evidence="2" type="ORF">B0I27_104181</name>
</gene>
<sequence length="36" mass="3978">MKPKQLARKKRYLFLAANITSPIATIFSGTVAIRDG</sequence>
<dbReference type="EMBL" id="PVTH01000004">
    <property type="protein sequence ID" value="PRY53172.1"/>
    <property type="molecule type" value="Genomic_DNA"/>
</dbReference>
<dbReference type="Proteomes" id="UP000238034">
    <property type="component" value="Unassembled WGS sequence"/>
</dbReference>
<keyword evidence="1" id="KW-1133">Transmembrane helix</keyword>
<accession>A0A2T0U5K0</accession>
<keyword evidence="1" id="KW-0812">Transmembrane</keyword>
<protein>
    <submittedName>
        <fullName evidence="2">Uncharacterized protein</fullName>
    </submittedName>
</protein>
<dbReference type="AlphaFoldDB" id="A0A2T0U5K0"/>
<keyword evidence="3" id="KW-1185">Reference proteome</keyword>
<feature type="transmembrane region" description="Helical" evidence="1">
    <location>
        <begin position="12"/>
        <end position="33"/>
    </location>
</feature>
<name>A0A2T0U5K0_9SPHI</name>
<evidence type="ECO:0000256" key="1">
    <source>
        <dbReference type="SAM" id="Phobius"/>
    </source>
</evidence>
<evidence type="ECO:0000313" key="2">
    <source>
        <dbReference type="EMBL" id="PRY53172.1"/>
    </source>
</evidence>
<keyword evidence="1" id="KW-0472">Membrane</keyword>
<reference evidence="2 3" key="1">
    <citation type="submission" date="2018-03" db="EMBL/GenBank/DDBJ databases">
        <title>Genomic Encyclopedia of Type Strains, Phase III (KMG-III): the genomes of soil and plant-associated and newly described type strains.</title>
        <authorList>
            <person name="Whitman W."/>
        </authorList>
    </citation>
    <scope>NUCLEOTIDE SEQUENCE [LARGE SCALE GENOMIC DNA]</scope>
    <source>
        <strain evidence="2 3">CGMCC 1.9313</strain>
    </source>
</reference>
<evidence type="ECO:0000313" key="3">
    <source>
        <dbReference type="Proteomes" id="UP000238034"/>
    </source>
</evidence>
<comment type="caution">
    <text evidence="2">The sequence shown here is derived from an EMBL/GenBank/DDBJ whole genome shotgun (WGS) entry which is preliminary data.</text>
</comment>
<organism evidence="2 3">
    <name type="scientific">Arcticibacter pallidicorallinus</name>
    <dbReference type="NCBI Taxonomy" id="1259464"/>
    <lineage>
        <taxon>Bacteria</taxon>
        <taxon>Pseudomonadati</taxon>
        <taxon>Bacteroidota</taxon>
        <taxon>Sphingobacteriia</taxon>
        <taxon>Sphingobacteriales</taxon>
        <taxon>Sphingobacteriaceae</taxon>
        <taxon>Arcticibacter</taxon>
    </lineage>
</organism>
<proteinExistence type="predicted"/>